<dbReference type="SMART" id="SM00283">
    <property type="entry name" value="MA"/>
    <property type="match status" value="1"/>
</dbReference>
<evidence type="ECO:0000256" key="5">
    <source>
        <dbReference type="SAM" id="MobiDB-lite"/>
    </source>
</evidence>
<dbReference type="InterPro" id="IPR003660">
    <property type="entry name" value="HAMP_dom"/>
</dbReference>
<gene>
    <name evidence="8" type="ORF">OH818_19635</name>
</gene>
<dbReference type="Pfam" id="PF00672">
    <property type="entry name" value="HAMP"/>
    <property type="match status" value="1"/>
</dbReference>
<dbReference type="Gene3D" id="1.10.287.950">
    <property type="entry name" value="Methyl-accepting chemotaxis protein"/>
    <property type="match status" value="1"/>
</dbReference>
<evidence type="ECO:0000256" key="3">
    <source>
        <dbReference type="PROSITE-ProRule" id="PRU00284"/>
    </source>
</evidence>
<keyword evidence="4" id="KW-0175">Coiled coil</keyword>
<feature type="domain" description="Methyl-accepting transducer" evidence="6">
    <location>
        <begin position="484"/>
        <end position="713"/>
    </location>
</feature>
<feature type="domain" description="HAMP" evidence="7">
    <location>
        <begin position="428"/>
        <end position="479"/>
    </location>
</feature>
<keyword evidence="1" id="KW-0145">Chemotaxis</keyword>
<name>A0ABY7BYD5_9HYPH</name>
<feature type="compositionally biased region" description="Low complexity" evidence="5">
    <location>
        <begin position="766"/>
        <end position="787"/>
    </location>
</feature>
<comment type="similarity">
    <text evidence="2">Belongs to the methyl-accepting chemotaxis (MCP) protein family.</text>
</comment>
<dbReference type="EMBL" id="CP114029">
    <property type="protein sequence ID" value="WAP67675.1"/>
    <property type="molecule type" value="Genomic_DNA"/>
</dbReference>
<dbReference type="Proteomes" id="UP001164020">
    <property type="component" value="Chromosome"/>
</dbReference>
<feature type="compositionally biased region" description="Low complexity" evidence="5">
    <location>
        <begin position="742"/>
        <end position="755"/>
    </location>
</feature>
<protein>
    <submittedName>
        <fullName evidence="8">Methyl-accepting chemotaxis protein</fullName>
    </submittedName>
</protein>
<dbReference type="RefSeq" id="WP_268880139.1">
    <property type="nucleotide sequence ID" value="NZ_CP114029.1"/>
</dbReference>
<dbReference type="Gene3D" id="6.10.340.10">
    <property type="match status" value="1"/>
</dbReference>
<evidence type="ECO:0000259" key="6">
    <source>
        <dbReference type="PROSITE" id="PS50111"/>
    </source>
</evidence>
<keyword evidence="9" id="KW-1185">Reference proteome</keyword>
<feature type="coiled-coil region" evidence="4">
    <location>
        <begin position="496"/>
        <end position="523"/>
    </location>
</feature>
<evidence type="ECO:0000313" key="8">
    <source>
        <dbReference type="EMBL" id="WAP67675.1"/>
    </source>
</evidence>
<evidence type="ECO:0000313" key="9">
    <source>
        <dbReference type="Proteomes" id="UP001164020"/>
    </source>
</evidence>
<evidence type="ECO:0000256" key="4">
    <source>
        <dbReference type="SAM" id="Coils"/>
    </source>
</evidence>
<feature type="domain" description="HAMP" evidence="7">
    <location>
        <begin position="346"/>
        <end position="387"/>
    </location>
</feature>
<dbReference type="PROSITE" id="PS50885">
    <property type="entry name" value="HAMP"/>
    <property type="match status" value="2"/>
</dbReference>
<dbReference type="PROSITE" id="PS50111">
    <property type="entry name" value="CHEMOTAXIS_TRANSDUC_2"/>
    <property type="match status" value="1"/>
</dbReference>
<dbReference type="SUPFAM" id="SSF58104">
    <property type="entry name" value="Methyl-accepting chemotaxis protein (MCP) signaling domain"/>
    <property type="match status" value="1"/>
</dbReference>
<dbReference type="PANTHER" id="PTHR43531:SF11">
    <property type="entry name" value="METHYL-ACCEPTING CHEMOTAXIS PROTEIN 3"/>
    <property type="match status" value="1"/>
</dbReference>
<accession>A0ABY7BYD5</accession>
<evidence type="ECO:0000256" key="2">
    <source>
        <dbReference type="ARBA" id="ARBA00029447"/>
    </source>
</evidence>
<dbReference type="CDD" id="cd11386">
    <property type="entry name" value="MCP_signal"/>
    <property type="match status" value="1"/>
</dbReference>
<feature type="region of interest" description="Disordered" evidence="5">
    <location>
        <begin position="730"/>
        <end position="797"/>
    </location>
</feature>
<keyword evidence="3" id="KW-0807">Transducer</keyword>
<feature type="coiled-coil region" evidence="4">
    <location>
        <begin position="684"/>
        <end position="722"/>
    </location>
</feature>
<sequence length="797" mass="83364">MGIRTRIIVAFLPVALLAIALGVVADFMMVDDPRPVVAARSFAGISPNLQQADPDMGPARDLAERAAGDLERLRLAAVDYVEDGAKDSYDRFQTGASELADLAPSDRSVLDENPARGAAWKRLETNLASWRSAIDTYYGLRQGEANATTAVAEAGPLAVAAMSDVIKLAWRAFDIEALYHATATFESLNESLVSAERFLRTDERAAFDVAQSKLNEAVGRHAAMTKLMTDPAQLERARDSLSLMKGYGERLAATKDLAAKLRGLRSGLLVTAPRQVADSVSALRSASIRPAAIRVVAPMADESMAAEPAETAPIAASPILPHGRMALAGGLLIALVALVSGLVAARRTAAPLARLSSALKERSAGATTEGLDEAALKGEIGDIARAVLAIEERSRNDDAAAAASAGIRQSEANEKIEHEAAELAAERARIDADLETLTTALDRLADGELATRITEQLQTVPHVGKRFDRLAVNLEQTFSSLHIANASLATGLSEIFEATDDLARRTEQQAANLEQTVASLGDVSTAVAETAEGARQAERAAATARDTAGDGGAIVGKAIGAMSAIEQSSQKIVRIIGVIDEIAFQTNLLALNAGVEAARAGEAGRGFAVVAQEVRGLAQRSADAAKEIKGLINASNGQVKEGVSLVTASGKSLNEIVDKVAEVSQLVAEISQRAQDQAANLKEVSSAADQMDKATQQNAAMVEETTAAAQQLKAENETLSVLIRNFVGSKGGGSRKAERPASSRSAAPAPSYGSAADDDDTVLWTAAPRRPAARSGGAAVAAAQPRATQDVDGWEEF</sequence>
<dbReference type="Pfam" id="PF00015">
    <property type="entry name" value="MCPsignal"/>
    <property type="match status" value="1"/>
</dbReference>
<dbReference type="InterPro" id="IPR051310">
    <property type="entry name" value="MCP_chemotaxis"/>
</dbReference>
<dbReference type="PANTHER" id="PTHR43531">
    <property type="entry name" value="PROTEIN ICFG"/>
    <property type="match status" value="1"/>
</dbReference>
<evidence type="ECO:0000259" key="7">
    <source>
        <dbReference type="PROSITE" id="PS50885"/>
    </source>
</evidence>
<dbReference type="InterPro" id="IPR004089">
    <property type="entry name" value="MCPsignal_dom"/>
</dbReference>
<reference evidence="8" key="1">
    <citation type="submission" date="2022-12" db="EMBL/GenBank/DDBJ databases">
        <title>Jiella pelagia sp. nov., isolated from phosphonate enriched culture of Northwest Pacific surface seawater.</title>
        <authorList>
            <person name="Shin D.Y."/>
            <person name="Hwang C.Y."/>
        </authorList>
    </citation>
    <scope>NUCLEOTIDE SEQUENCE</scope>
    <source>
        <strain evidence="8">HL-NP1</strain>
    </source>
</reference>
<proteinExistence type="inferred from homology"/>
<evidence type="ECO:0000256" key="1">
    <source>
        <dbReference type="ARBA" id="ARBA00022500"/>
    </source>
</evidence>
<organism evidence="8 9">
    <name type="scientific">Jiella pelagia</name>
    <dbReference type="NCBI Taxonomy" id="2986949"/>
    <lineage>
        <taxon>Bacteria</taxon>
        <taxon>Pseudomonadati</taxon>
        <taxon>Pseudomonadota</taxon>
        <taxon>Alphaproteobacteria</taxon>
        <taxon>Hyphomicrobiales</taxon>
        <taxon>Aurantimonadaceae</taxon>
        <taxon>Jiella</taxon>
    </lineage>
</organism>